<keyword evidence="8" id="KW-1185">Reference proteome</keyword>
<evidence type="ECO:0000256" key="1">
    <source>
        <dbReference type="ARBA" id="ARBA00004651"/>
    </source>
</evidence>
<evidence type="ECO:0000256" key="4">
    <source>
        <dbReference type="ARBA" id="ARBA00022989"/>
    </source>
</evidence>
<sequence length="369" mass="39576">MNKIKNFIANKKNHGFIIPIIAILLGFLVGSLIMLFTGLNPKDLFISLVRAITGINVNNIGTNKEIFNARYIGEYFVYVMPLILTGLSVAFAFRTGLFNIGAEGQVMLGAFMATYVALTVNLPKSILLPAVIISGALAGALWGFIPGILKAKFNVSEVVVTIMLNYVGLYTTNYFIRSLPGSTSTRTVDLPAASLLKSDLLAGLTNNSRLHYGFIVVILAVLAFWFIIEKTTFGYELKSVGYNPFASRYAGMKVERNAALSMAIAGAFSGLAGAILVSGTFGYGRVLGSFENYGFDGIAVALIGGSTAFGSVLGGLLFGALKAAQPIMQINRIPRDIAIIIIASIVIFIAMRNGIKMALEKVKVKEVEK</sequence>
<feature type="transmembrane region" description="Helical" evidence="6">
    <location>
        <begin position="100"/>
        <end position="120"/>
    </location>
</feature>
<feature type="transmembrane region" description="Helical" evidence="6">
    <location>
        <begin position="157"/>
        <end position="176"/>
    </location>
</feature>
<protein>
    <submittedName>
        <fullName evidence="7">ABC transporter permease</fullName>
    </submittedName>
</protein>
<evidence type="ECO:0000313" key="8">
    <source>
        <dbReference type="Proteomes" id="UP000779508"/>
    </source>
</evidence>
<proteinExistence type="predicted"/>
<evidence type="ECO:0000256" key="2">
    <source>
        <dbReference type="ARBA" id="ARBA00022475"/>
    </source>
</evidence>
<evidence type="ECO:0000256" key="6">
    <source>
        <dbReference type="SAM" id="Phobius"/>
    </source>
</evidence>
<feature type="transmembrane region" description="Helical" evidence="6">
    <location>
        <begin position="16"/>
        <end position="39"/>
    </location>
</feature>
<keyword evidence="3 6" id="KW-0812">Transmembrane</keyword>
<dbReference type="PANTHER" id="PTHR47089:SF1">
    <property type="entry name" value="GUANOSINE ABC TRANSPORTER PERMEASE PROTEIN NUPP"/>
    <property type="match status" value="1"/>
</dbReference>
<organism evidence="7 8">
    <name type="scientific">Alkaliphilus flagellatus</name>
    <dbReference type="NCBI Taxonomy" id="2841507"/>
    <lineage>
        <taxon>Bacteria</taxon>
        <taxon>Bacillati</taxon>
        <taxon>Bacillota</taxon>
        <taxon>Clostridia</taxon>
        <taxon>Peptostreptococcales</taxon>
        <taxon>Natronincolaceae</taxon>
        <taxon>Alkaliphilus</taxon>
    </lineage>
</organism>
<evidence type="ECO:0000256" key="3">
    <source>
        <dbReference type="ARBA" id="ARBA00022692"/>
    </source>
</evidence>
<evidence type="ECO:0000256" key="5">
    <source>
        <dbReference type="ARBA" id="ARBA00023136"/>
    </source>
</evidence>
<feature type="transmembrane region" description="Helical" evidence="6">
    <location>
        <begin position="298"/>
        <end position="321"/>
    </location>
</feature>
<feature type="transmembrane region" description="Helical" evidence="6">
    <location>
        <begin position="75"/>
        <end position="93"/>
    </location>
</feature>
<accession>A0ABS6FYX1</accession>
<dbReference type="RefSeq" id="WP_216414924.1">
    <property type="nucleotide sequence ID" value="NZ_JAHLQK010000001.1"/>
</dbReference>
<dbReference type="CDD" id="cd06580">
    <property type="entry name" value="TM_PBP1_transp_TpRbsC_like"/>
    <property type="match status" value="1"/>
</dbReference>
<reference evidence="7 8" key="1">
    <citation type="submission" date="2021-06" db="EMBL/GenBank/DDBJ databases">
        <authorList>
            <person name="Sun Q."/>
            <person name="Li D."/>
        </authorList>
    </citation>
    <scope>NUCLEOTIDE SEQUENCE [LARGE SCALE GENOMIC DNA]</scope>
    <source>
        <strain evidence="7 8">MSJ-5</strain>
    </source>
</reference>
<name>A0ABS6FYX1_9FIRM</name>
<dbReference type="EMBL" id="JAHLQK010000001">
    <property type="protein sequence ID" value="MBU5675442.1"/>
    <property type="molecule type" value="Genomic_DNA"/>
</dbReference>
<keyword evidence="5 6" id="KW-0472">Membrane</keyword>
<feature type="transmembrane region" description="Helical" evidence="6">
    <location>
        <begin position="210"/>
        <end position="228"/>
    </location>
</feature>
<keyword evidence="4 6" id="KW-1133">Transmembrane helix</keyword>
<dbReference type="Proteomes" id="UP000779508">
    <property type="component" value="Unassembled WGS sequence"/>
</dbReference>
<keyword evidence="2" id="KW-1003">Cell membrane</keyword>
<dbReference type="InterPro" id="IPR001851">
    <property type="entry name" value="ABC_transp_permease"/>
</dbReference>
<comment type="caution">
    <text evidence="7">The sequence shown here is derived from an EMBL/GenBank/DDBJ whole genome shotgun (WGS) entry which is preliminary data.</text>
</comment>
<dbReference type="PANTHER" id="PTHR47089">
    <property type="entry name" value="ABC TRANSPORTER, PERMEASE PROTEIN"/>
    <property type="match status" value="1"/>
</dbReference>
<evidence type="ECO:0000313" key="7">
    <source>
        <dbReference type="EMBL" id="MBU5675442.1"/>
    </source>
</evidence>
<gene>
    <name evidence="7" type="ORF">KQI88_03310</name>
</gene>
<feature type="transmembrane region" description="Helical" evidence="6">
    <location>
        <begin position="258"/>
        <end position="278"/>
    </location>
</feature>
<comment type="subcellular location">
    <subcellularLocation>
        <location evidence="1">Cell membrane</location>
        <topology evidence="1">Multi-pass membrane protein</topology>
    </subcellularLocation>
</comment>
<dbReference type="Pfam" id="PF02653">
    <property type="entry name" value="BPD_transp_2"/>
    <property type="match status" value="1"/>
</dbReference>
<feature type="transmembrane region" description="Helical" evidence="6">
    <location>
        <begin position="126"/>
        <end position="145"/>
    </location>
</feature>
<feature type="transmembrane region" description="Helical" evidence="6">
    <location>
        <begin position="333"/>
        <end position="351"/>
    </location>
</feature>